<organism evidence="1 2">
    <name type="scientific">Macrosiphum euphorbiae</name>
    <name type="common">potato aphid</name>
    <dbReference type="NCBI Taxonomy" id="13131"/>
    <lineage>
        <taxon>Eukaryota</taxon>
        <taxon>Metazoa</taxon>
        <taxon>Ecdysozoa</taxon>
        <taxon>Arthropoda</taxon>
        <taxon>Hexapoda</taxon>
        <taxon>Insecta</taxon>
        <taxon>Pterygota</taxon>
        <taxon>Neoptera</taxon>
        <taxon>Paraneoptera</taxon>
        <taxon>Hemiptera</taxon>
        <taxon>Sternorrhyncha</taxon>
        <taxon>Aphidomorpha</taxon>
        <taxon>Aphidoidea</taxon>
        <taxon>Aphididae</taxon>
        <taxon>Macrosiphini</taxon>
        <taxon>Macrosiphum</taxon>
    </lineage>
</organism>
<dbReference type="Proteomes" id="UP001160148">
    <property type="component" value="Unassembled WGS sequence"/>
</dbReference>
<protein>
    <submittedName>
        <fullName evidence="1">Uncharacterized protein</fullName>
    </submittedName>
</protein>
<gene>
    <name evidence="1" type="ORF">MEUPH1_LOCUS29903</name>
</gene>
<sequence length="338" mass="39894">MHNVCLGVVKKLVEFWVKGNKQVRLEKDKKEKINNELKKLRPYVPSEICRLPRGLDEIEHYKATELRTFLLYTGQIVLKGNLKKKFYYHFLLLVYAIRILIFSETYSKYNELSTQFLKKFVDDYSALYGSHYISYNVHSLIHLPFYVLIHGPLDNFSCFRYENYLQEIKKSIKSIKYPLQEIFNRIVEKQKMYDTLPAQLHKQYPVLSNEIIHSNPSPLFNINDKLFEKITLEQTNTIINVLKEKYRYIMLTNNTLVMVQHIVQPKNKPPNLIVKQFISCSEFTNTPESSFKIGVYMVDTSKMSELYCINLTDIKYKCFFISLSDNLALISTLCHSET</sequence>
<accession>A0AAV0Y7T5</accession>
<name>A0AAV0Y7T5_9HEMI</name>
<proteinExistence type="predicted"/>
<comment type="caution">
    <text evidence="1">The sequence shown here is derived from an EMBL/GenBank/DDBJ whole genome shotgun (WGS) entry which is preliminary data.</text>
</comment>
<keyword evidence="2" id="KW-1185">Reference proteome</keyword>
<evidence type="ECO:0000313" key="1">
    <source>
        <dbReference type="EMBL" id="CAI6376543.1"/>
    </source>
</evidence>
<dbReference type="PANTHER" id="PTHR33053">
    <property type="entry name" value="PROTEIN, PUTATIVE-RELATED"/>
    <property type="match status" value="1"/>
</dbReference>
<dbReference type="AlphaFoldDB" id="A0AAV0Y7T5"/>
<dbReference type="EMBL" id="CARXXK010001497">
    <property type="protein sequence ID" value="CAI6376543.1"/>
    <property type="molecule type" value="Genomic_DNA"/>
</dbReference>
<reference evidence="1 2" key="1">
    <citation type="submission" date="2023-01" db="EMBL/GenBank/DDBJ databases">
        <authorList>
            <person name="Whitehead M."/>
        </authorList>
    </citation>
    <scope>NUCLEOTIDE SEQUENCE [LARGE SCALE GENOMIC DNA]</scope>
</reference>
<evidence type="ECO:0000313" key="2">
    <source>
        <dbReference type="Proteomes" id="UP001160148"/>
    </source>
</evidence>